<sequence>MAPAECDVFMSSAEYANPVPSAGETSYLAHQAPRHPLRRTVFGVPTATAESEGEEIEARQDGGATNGEVGRAAAVVLAVTLEQAEAGMEAWMEADEWGARQLAAYLANLFRTVNTRARATTEGPKGQETAAPASRRGRESTEPSAIKAKASGIRKGRR</sequence>
<gene>
    <name evidence="2" type="ORF">B0H17DRAFT_1222617</name>
</gene>
<keyword evidence="3" id="KW-1185">Reference proteome</keyword>
<organism evidence="2 3">
    <name type="scientific">Mycena rosella</name>
    <name type="common">Pink bonnet</name>
    <name type="synonym">Agaricus rosellus</name>
    <dbReference type="NCBI Taxonomy" id="1033263"/>
    <lineage>
        <taxon>Eukaryota</taxon>
        <taxon>Fungi</taxon>
        <taxon>Dikarya</taxon>
        <taxon>Basidiomycota</taxon>
        <taxon>Agaricomycotina</taxon>
        <taxon>Agaricomycetes</taxon>
        <taxon>Agaricomycetidae</taxon>
        <taxon>Agaricales</taxon>
        <taxon>Marasmiineae</taxon>
        <taxon>Mycenaceae</taxon>
        <taxon>Mycena</taxon>
    </lineage>
</organism>
<dbReference type="EMBL" id="JARKIE010001338">
    <property type="protein sequence ID" value="KAJ7603011.1"/>
    <property type="molecule type" value="Genomic_DNA"/>
</dbReference>
<dbReference type="AlphaFoldDB" id="A0AAD7AXA7"/>
<evidence type="ECO:0000313" key="3">
    <source>
        <dbReference type="Proteomes" id="UP001221757"/>
    </source>
</evidence>
<reference evidence="2" key="1">
    <citation type="submission" date="2023-03" db="EMBL/GenBank/DDBJ databases">
        <title>Massive genome expansion in bonnet fungi (Mycena s.s.) driven by repeated elements and novel gene families across ecological guilds.</title>
        <authorList>
            <consortium name="Lawrence Berkeley National Laboratory"/>
            <person name="Harder C.B."/>
            <person name="Miyauchi S."/>
            <person name="Viragh M."/>
            <person name="Kuo A."/>
            <person name="Thoen E."/>
            <person name="Andreopoulos B."/>
            <person name="Lu D."/>
            <person name="Skrede I."/>
            <person name="Drula E."/>
            <person name="Henrissat B."/>
            <person name="Morin E."/>
            <person name="Kohler A."/>
            <person name="Barry K."/>
            <person name="LaButti K."/>
            <person name="Morin E."/>
            <person name="Salamov A."/>
            <person name="Lipzen A."/>
            <person name="Mereny Z."/>
            <person name="Hegedus B."/>
            <person name="Baldrian P."/>
            <person name="Stursova M."/>
            <person name="Weitz H."/>
            <person name="Taylor A."/>
            <person name="Grigoriev I.V."/>
            <person name="Nagy L.G."/>
            <person name="Martin F."/>
            <person name="Kauserud H."/>
        </authorList>
    </citation>
    <scope>NUCLEOTIDE SEQUENCE</scope>
    <source>
        <strain evidence="2">CBHHK067</strain>
    </source>
</reference>
<evidence type="ECO:0000256" key="1">
    <source>
        <dbReference type="SAM" id="MobiDB-lite"/>
    </source>
</evidence>
<accession>A0AAD7AXA7</accession>
<feature type="region of interest" description="Disordered" evidence="1">
    <location>
        <begin position="117"/>
        <end position="158"/>
    </location>
</feature>
<dbReference type="Proteomes" id="UP001221757">
    <property type="component" value="Unassembled WGS sequence"/>
</dbReference>
<name>A0AAD7AXA7_MYCRO</name>
<proteinExistence type="predicted"/>
<comment type="caution">
    <text evidence="2">The sequence shown here is derived from an EMBL/GenBank/DDBJ whole genome shotgun (WGS) entry which is preliminary data.</text>
</comment>
<feature type="region of interest" description="Disordered" evidence="1">
    <location>
        <begin position="46"/>
        <end position="65"/>
    </location>
</feature>
<evidence type="ECO:0000313" key="2">
    <source>
        <dbReference type="EMBL" id="KAJ7603011.1"/>
    </source>
</evidence>
<protein>
    <submittedName>
        <fullName evidence="2">Uncharacterized protein</fullName>
    </submittedName>
</protein>